<protein>
    <recommendedName>
        <fullName evidence="7">Lipoprotein</fullName>
    </recommendedName>
</protein>
<evidence type="ECO:0000313" key="4">
    <source>
        <dbReference type="Proteomes" id="UP000072236"/>
    </source>
</evidence>
<dbReference type="EMBL" id="PCGW01000030">
    <property type="protein sequence ID" value="PHO19652.1"/>
    <property type="molecule type" value="Genomic_DNA"/>
</dbReference>
<dbReference type="OrthoDB" id="5690349at2"/>
<dbReference type="PROSITE" id="PS51257">
    <property type="entry name" value="PROKAR_LIPOPROTEIN"/>
    <property type="match status" value="1"/>
</dbReference>
<name>A0A5D0EIF1_AGGAC</name>
<dbReference type="Proteomes" id="UP000226080">
    <property type="component" value="Unassembled WGS sequence"/>
</dbReference>
<dbReference type="KEGG" id="aact:ACT75_08385"/>
<reference evidence="2 5" key="2">
    <citation type="submission" date="2017-10" db="EMBL/GenBank/DDBJ databases">
        <title>Draft genome sequences of Aggregatibacter actinomycetemcomitans strains 310a and 310b.</title>
        <authorList>
            <person name="May A.C."/>
            <person name="Ohta H."/>
            <person name="Maeda H."/>
            <person name="Kokeguchi S."/>
            <person name="Cugini C."/>
        </authorList>
    </citation>
    <scope>NUCLEOTIDE SEQUENCE [LARGE SCALE GENOMIC DNA]</scope>
    <source>
        <strain evidence="2 5">310b</strain>
    </source>
</reference>
<proteinExistence type="predicted"/>
<sequence length="117" mass="13736">MKNKVYIFISSYFLVACLPFEGINTNIIYQNQCEYKIEIYDPMSVPEKFSLDKGEKQLHITHAEYNIIRKSLPDVLYQANNKENKFYIENPDKYTYKLIACPENAKPTGDGNWIKIN</sequence>
<dbReference type="AlphaFoldDB" id="A0A5D0EIF1"/>
<evidence type="ECO:0000313" key="2">
    <source>
        <dbReference type="EMBL" id="PHO19652.1"/>
    </source>
</evidence>
<dbReference type="EMBL" id="VSED01000032">
    <property type="protein sequence ID" value="TYA38256.1"/>
    <property type="molecule type" value="Genomic_DNA"/>
</dbReference>
<dbReference type="RefSeq" id="WP_005538611.1">
    <property type="nucleotide sequence ID" value="NZ_CP012959.1"/>
</dbReference>
<evidence type="ECO:0000313" key="1">
    <source>
        <dbReference type="EMBL" id="AMQ94537.1"/>
    </source>
</evidence>
<evidence type="ECO:0000313" key="3">
    <source>
        <dbReference type="EMBL" id="TYA38256.1"/>
    </source>
</evidence>
<reference evidence="3 6" key="3">
    <citation type="submission" date="2019-08" db="EMBL/GenBank/DDBJ databases">
        <title>Whole genome sequencing of Aggregatibacter actinomycetemcomitans cultured from blood stream infections in Denmark reveals a novel phylogenetic lineage expressing serotype a membrane O polysaccharide.</title>
        <authorList>
            <person name="Nedergaard S."/>
            <person name="Kobel C.M."/>
            <person name="Nielsen M.B."/>
            <person name="Moeller R.T."/>
            <person name="Jensen A.B."/>
            <person name="Noerskov-Lauritsen N."/>
        </authorList>
    </citation>
    <scope>NUCLEOTIDE SEQUENCE [LARGE SCALE GENOMIC DNA]</scope>
    <source>
        <strain evidence="3 6">PN_563</strain>
    </source>
</reference>
<dbReference type="Proteomes" id="UP000072236">
    <property type="component" value="Chromosome"/>
</dbReference>
<reference evidence="1 4" key="1">
    <citation type="submission" date="2015-10" db="EMBL/GenBank/DDBJ databases">
        <title>Tn-seq of a polymicrobial infection.</title>
        <authorList>
            <person name="Stacy A."/>
            <person name="Rumbaugh K.P."/>
            <person name="Whiteley M."/>
        </authorList>
    </citation>
    <scope>NUCLEOTIDE SEQUENCE [LARGE SCALE GENOMIC DNA]</scope>
    <source>
        <strain evidence="1 4">624</strain>
    </source>
</reference>
<accession>A0A5D0EIF1</accession>
<gene>
    <name evidence="1" type="ORF">ACT75_08385</name>
    <name evidence="2" type="ORF">CQR80_11070</name>
    <name evidence="3" type="ORF">FXB79_09675</name>
</gene>
<evidence type="ECO:0000313" key="5">
    <source>
        <dbReference type="Proteomes" id="UP000226080"/>
    </source>
</evidence>
<keyword evidence="5" id="KW-1185">Reference proteome</keyword>
<dbReference type="EMBL" id="CP012959">
    <property type="protein sequence ID" value="AMQ94537.1"/>
    <property type="molecule type" value="Genomic_DNA"/>
</dbReference>
<dbReference type="Proteomes" id="UP000323012">
    <property type="component" value="Unassembled WGS sequence"/>
</dbReference>
<evidence type="ECO:0008006" key="7">
    <source>
        <dbReference type="Google" id="ProtNLM"/>
    </source>
</evidence>
<evidence type="ECO:0000313" key="6">
    <source>
        <dbReference type="Proteomes" id="UP000323012"/>
    </source>
</evidence>
<organism evidence="3 6">
    <name type="scientific">Aggregatibacter actinomycetemcomitans</name>
    <name type="common">Actinobacillus actinomycetemcomitans</name>
    <name type="synonym">Haemophilus actinomycetemcomitans</name>
    <dbReference type="NCBI Taxonomy" id="714"/>
    <lineage>
        <taxon>Bacteria</taxon>
        <taxon>Pseudomonadati</taxon>
        <taxon>Pseudomonadota</taxon>
        <taxon>Gammaproteobacteria</taxon>
        <taxon>Pasteurellales</taxon>
        <taxon>Pasteurellaceae</taxon>
        <taxon>Aggregatibacter</taxon>
    </lineage>
</organism>